<protein>
    <submittedName>
        <fullName evidence="1">Mth938-like domain-containing protein</fullName>
    </submittedName>
</protein>
<dbReference type="PANTHER" id="PTHR21192:SF2">
    <property type="entry name" value="NADH DEHYDROGENASE [UBIQUINONE] 1 ALPHA SUBCOMPLEX ASSEMBLY FACTOR 3"/>
    <property type="match status" value="1"/>
</dbReference>
<dbReference type="SUPFAM" id="SSF64076">
    <property type="entry name" value="MTH938-like"/>
    <property type="match status" value="1"/>
</dbReference>
<evidence type="ECO:0000313" key="1">
    <source>
        <dbReference type="EMBL" id="QOT73239.1"/>
    </source>
</evidence>
<dbReference type="KEGG" id="sbar:H5V43_12390"/>
<proteinExistence type="predicted"/>
<accession>A0A4V1W9L6</accession>
<dbReference type="PANTHER" id="PTHR21192">
    <property type="entry name" value="NUCLEAR PROTEIN E3-3"/>
    <property type="match status" value="1"/>
</dbReference>
<dbReference type="InterPro" id="IPR036748">
    <property type="entry name" value="MTH938-like_sf"/>
</dbReference>
<dbReference type="Pfam" id="PF04430">
    <property type="entry name" value="DUF498"/>
    <property type="match status" value="1"/>
</dbReference>
<reference evidence="2" key="1">
    <citation type="submission" date="2020-08" db="EMBL/GenBank/DDBJ databases">
        <title>Complete genome sequence of Sphingobium barthaii strain KK22, a high-molecular-weight polycyclic aromatic hydrocarbon-degrading soil bacterium.</title>
        <authorList>
            <person name="Mori J.F."/>
            <person name="Kanaly R.A."/>
        </authorList>
    </citation>
    <scope>NUCLEOTIDE SEQUENCE [LARGE SCALE GENOMIC DNA]</scope>
    <source>
        <strain evidence="2">KK22</strain>
    </source>
</reference>
<dbReference type="Proteomes" id="UP000593663">
    <property type="component" value="Chromosome 1"/>
</dbReference>
<dbReference type="AlphaFoldDB" id="A0A4V1W9L6"/>
<sequence>MVTGFQGRGFRVRDDVFPEGLLLSPVRALAWQDAPPVDALTVAHLGDLFDLDVQPEFLLVGTGAALRQPPRAFVRELEGRGIGVEVMDSRAAARAWGVLRAEERWIVAALMPLV</sequence>
<dbReference type="EMBL" id="CP060035">
    <property type="protein sequence ID" value="QOT73239.1"/>
    <property type="molecule type" value="Genomic_DNA"/>
</dbReference>
<organism evidence="1 2">
    <name type="scientific">Sphingobium fuliginis (strain ATCC 27551)</name>
    <dbReference type="NCBI Taxonomy" id="336203"/>
    <lineage>
        <taxon>Bacteria</taxon>
        <taxon>Pseudomonadati</taxon>
        <taxon>Pseudomonadota</taxon>
        <taxon>Alphaproteobacteria</taxon>
        <taxon>Sphingomonadales</taxon>
        <taxon>Sphingomonadaceae</taxon>
        <taxon>Sphingobium</taxon>
    </lineage>
</organism>
<dbReference type="InterPro" id="IPR007523">
    <property type="entry name" value="NDUFAF3/AAMDC"/>
</dbReference>
<name>A0A4V1W9L6_SPHSA</name>
<dbReference type="Gene3D" id="3.40.1230.10">
    <property type="entry name" value="MTH938-like"/>
    <property type="match status" value="1"/>
</dbReference>
<evidence type="ECO:0000313" key="2">
    <source>
        <dbReference type="Proteomes" id="UP000593663"/>
    </source>
</evidence>
<gene>
    <name evidence="1" type="ORF">H5V43_12390</name>
</gene>
<dbReference type="RefSeq" id="WP_076605755.1">
    <property type="nucleotide sequence ID" value="NZ_BMDU01000010.1"/>
</dbReference>